<feature type="compositionally biased region" description="Basic residues" evidence="1">
    <location>
        <begin position="17"/>
        <end position="29"/>
    </location>
</feature>
<evidence type="ECO:0000313" key="3">
    <source>
        <dbReference type="Proteomes" id="UP000026960"/>
    </source>
</evidence>
<reference evidence="2" key="1">
    <citation type="journal article" date="2009" name="Rice">
        <title>De Novo Next Generation Sequencing of Plant Genomes.</title>
        <authorList>
            <person name="Rounsley S."/>
            <person name="Marri P.R."/>
            <person name="Yu Y."/>
            <person name="He R."/>
            <person name="Sisneros N."/>
            <person name="Goicoechea J.L."/>
            <person name="Lee S.J."/>
            <person name="Angelova A."/>
            <person name="Kudrna D."/>
            <person name="Luo M."/>
            <person name="Affourtit J."/>
            <person name="Desany B."/>
            <person name="Knight J."/>
            <person name="Niazi F."/>
            <person name="Egholm M."/>
            <person name="Wing R.A."/>
        </authorList>
    </citation>
    <scope>NUCLEOTIDE SEQUENCE [LARGE SCALE GENOMIC DNA]</scope>
    <source>
        <strain evidence="2">cv. IRGC 105608</strain>
    </source>
</reference>
<evidence type="ECO:0000256" key="1">
    <source>
        <dbReference type="SAM" id="MobiDB-lite"/>
    </source>
</evidence>
<dbReference type="PaxDb" id="65489-OBART05G23910.1"/>
<proteinExistence type="predicted"/>
<name>A0A0D3GA65_9ORYZ</name>
<feature type="compositionally biased region" description="Low complexity" evidence="1">
    <location>
        <begin position="46"/>
        <end position="57"/>
    </location>
</feature>
<accession>A0A0D3GA65</accession>
<dbReference type="AlphaFoldDB" id="A0A0D3GA65"/>
<dbReference type="Proteomes" id="UP000026960">
    <property type="component" value="Chromosome 5"/>
</dbReference>
<organism evidence="2">
    <name type="scientific">Oryza barthii</name>
    <dbReference type="NCBI Taxonomy" id="65489"/>
    <lineage>
        <taxon>Eukaryota</taxon>
        <taxon>Viridiplantae</taxon>
        <taxon>Streptophyta</taxon>
        <taxon>Embryophyta</taxon>
        <taxon>Tracheophyta</taxon>
        <taxon>Spermatophyta</taxon>
        <taxon>Magnoliopsida</taxon>
        <taxon>Liliopsida</taxon>
        <taxon>Poales</taxon>
        <taxon>Poaceae</taxon>
        <taxon>BOP clade</taxon>
        <taxon>Oryzoideae</taxon>
        <taxon>Oryzeae</taxon>
        <taxon>Oryzinae</taxon>
        <taxon>Oryza</taxon>
    </lineage>
</organism>
<dbReference type="Gramene" id="OBART05G23910.1">
    <property type="protein sequence ID" value="OBART05G23910.1"/>
    <property type="gene ID" value="OBART05G23910"/>
</dbReference>
<dbReference type="HOGENOM" id="CLU_2853281_0_0_1"/>
<protein>
    <submittedName>
        <fullName evidence="2">Uncharacterized protein</fullName>
    </submittedName>
</protein>
<reference evidence="2" key="2">
    <citation type="submission" date="2015-03" db="UniProtKB">
        <authorList>
            <consortium name="EnsemblPlants"/>
        </authorList>
    </citation>
    <scope>IDENTIFICATION</scope>
</reference>
<sequence length="65" mass="7863">MGFPTLKRLLSMQKERRLRQHQRWRRNRQPRQIQDRRSRLLRCVHSKSSAMSFSNNSEGNKPSKA</sequence>
<evidence type="ECO:0000313" key="2">
    <source>
        <dbReference type="EnsemblPlants" id="OBART05G23910.1"/>
    </source>
</evidence>
<keyword evidence="3" id="KW-1185">Reference proteome</keyword>
<dbReference type="EnsemblPlants" id="OBART05G23910.1">
    <property type="protein sequence ID" value="OBART05G23910.1"/>
    <property type="gene ID" value="OBART05G23910"/>
</dbReference>
<feature type="region of interest" description="Disordered" evidence="1">
    <location>
        <begin position="17"/>
        <end position="65"/>
    </location>
</feature>